<dbReference type="Proteomes" id="UP001082899">
    <property type="component" value="Unassembled WGS sequence"/>
</dbReference>
<evidence type="ECO:0000313" key="3">
    <source>
        <dbReference type="Proteomes" id="UP001082899"/>
    </source>
</evidence>
<dbReference type="EMBL" id="JAPMXC010000001">
    <property type="protein sequence ID" value="MCY0387810.1"/>
    <property type="molecule type" value="Genomic_DNA"/>
</dbReference>
<feature type="signal peptide" evidence="1">
    <location>
        <begin position="1"/>
        <end position="33"/>
    </location>
</feature>
<dbReference type="RefSeq" id="WP_267847523.1">
    <property type="nucleotide sequence ID" value="NZ_JAPMXC010000001.1"/>
</dbReference>
<comment type="caution">
    <text evidence="2">The sequence shown here is derived from an EMBL/GenBank/DDBJ whole genome shotgun (WGS) entry which is preliminary data.</text>
</comment>
<sequence length="206" mass="21524">MTLRLSQRLRLAVATAALLPLLPLVGLSHQAVAGTQDTALTMVQRYDFGRNLQSIGLNVARDSRAYPAIVQALGDHAGDTLVHDKLVQFAPKYQEQWDANLAAAYSAVYTEEELRSFADQGAASDRIADFNAKRGDVGSIMRDKSQALLNAYVTDALNSAARAARESAAAGSVTAGATNAADAANATPQALTVGAALTAGQALAVR</sequence>
<gene>
    <name evidence="2" type="ORF">OVY01_11305</name>
</gene>
<name>A0ABT3ZNI1_9BURK</name>
<organism evidence="2 3">
    <name type="scientific">Robbsia betulipollinis</name>
    <dbReference type="NCBI Taxonomy" id="2981849"/>
    <lineage>
        <taxon>Bacteria</taxon>
        <taxon>Pseudomonadati</taxon>
        <taxon>Pseudomonadota</taxon>
        <taxon>Betaproteobacteria</taxon>
        <taxon>Burkholderiales</taxon>
        <taxon>Burkholderiaceae</taxon>
        <taxon>Robbsia</taxon>
    </lineage>
</organism>
<keyword evidence="3" id="KW-1185">Reference proteome</keyword>
<protein>
    <recommendedName>
        <fullName evidence="4">DUF2059 domain-containing protein</fullName>
    </recommendedName>
</protein>
<evidence type="ECO:0000313" key="2">
    <source>
        <dbReference type="EMBL" id="MCY0387810.1"/>
    </source>
</evidence>
<evidence type="ECO:0008006" key="4">
    <source>
        <dbReference type="Google" id="ProtNLM"/>
    </source>
</evidence>
<reference evidence="2" key="1">
    <citation type="submission" date="2022-11" db="EMBL/GenBank/DDBJ databases">
        <title>Robbsia betulipollinis sp. nov., isolated from pollen of birch (Betula pendula).</title>
        <authorList>
            <person name="Shi H."/>
            <person name="Ambika Manirajan B."/>
            <person name="Ratering S."/>
            <person name="Geissler-Plaum R."/>
            <person name="Schnell S."/>
        </authorList>
    </citation>
    <scope>NUCLEOTIDE SEQUENCE</scope>
    <source>
        <strain evidence="2">Bb-Pol-6</strain>
    </source>
</reference>
<keyword evidence="1" id="KW-0732">Signal</keyword>
<proteinExistence type="predicted"/>
<evidence type="ECO:0000256" key="1">
    <source>
        <dbReference type="SAM" id="SignalP"/>
    </source>
</evidence>
<accession>A0ABT3ZNI1</accession>
<feature type="chain" id="PRO_5046154205" description="DUF2059 domain-containing protein" evidence="1">
    <location>
        <begin position="34"/>
        <end position="206"/>
    </location>
</feature>